<protein>
    <recommendedName>
        <fullName evidence="3">Lipoprotein</fullName>
    </recommendedName>
</protein>
<evidence type="ECO:0008006" key="3">
    <source>
        <dbReference type="Google" id="ProtNLM"/>
    </source>
</evidence>
<comment type="caution">
    <text evidence="1">The sequence shown here is derived from an EMBL/GenBank/DDBJ whole genome shotgun (WGS) entry which is preliminary data.</text>
</comment>
<dbReference type="EMBL" id="BAABDM010000007">
    <property type="protein sequence ID" value="GAA4102958.1"/>
    <property type="molecule type" value="Genomic_DNA"/>
</dbReference>
<sequence length="136" mass="14904">MKILVVFFAVTILSGCIGNTVPTQNSTLVQAGLWKTENYRTPGDNTGVLIINRDAGYRGSSCIPLISLNREQIAPLNIGEKLVLHVTGGRHLLRAHPNRNCAASPVETFVEIKAGQATNYRFGFQDRTMVFTPVAY</sequence>
<evidence type="ECO:0000313" key="1">
    <source>
        <dbReference type="EMBL" id="GAA4102958.1"/>
    </source>
</evidence>
<keyword evidence="2" id="KW-1185">Reference proteome</keyword>
<dbReference type="RefSeq" id="WP_344937786.1">
    <property type="nucleotide sequence ID" value="NZ_BAABDM010000007.1"/>
</dbReference>
<evidence type="ECO:0000313" key="2">
    <source>
        <dbReference type="Proteomes" id="UP001500392"/>
    </source>
</evidence>
<dbReference type="PROSITE" id="PS51257">
    <property type="entry name" value="PROKAR_LIPOPROTEIN"/>
    <property type="match status" value="1"/>
</dbReference>
<dbReference type="Proteomes" id="UP001500392">
    <property type="component" value="Unassembled WGS sequence"/>
</dbReference>
<organism evidence="1 2">
    <name type="scientific">Zhongshania borealis</name>
    <dbReference type="NCBI Taxonomy" id="889488"/>
    <lineage>
        <taxon>Bacteria</taxon>
        <taxon>Pseudomonadati</taxon>
        <taxon>Pseudomonadota</taxon>
        <taxon>Gammaproteobacteria</taxon>
        <taxon>Cellvibrionales</taxon>
        <taxon>Spongiibacteraceae</taxon>
        <taxon>Zhongshania</taxon>
    </lineage>
</organism>
<gene>
    <name evidence="1" type="ORF">GCM10022414_31050</name>
</gene>
<accession>A0ABP7X326</accession>
<reference evidence="2" key="1">
    <citation type="journal article" date="2019" name="Int. J. Syst. Evol. Microbiol.">
        <title>The Global Catalogue of Microorganisms (GCM) 10K type strain sequencing project: providing services to taxonomists for standard genome sequencing and annotation.</title>
        <authorList>
            <consortium name="The Broad Institute Genomics Platform"/>
            <consortium name="The Broad Institute Genome Sequencing Center for Infectious Disease"/>
            <person name="Wu L."/>
            <person name="Ma J."/>
        </authorList>
    </citation>
    <scope>NUCLEOTIDE SEQUENCE [LARGE SCALE GENOMIC DNA]</scope>
    <source>
        <strain evidence="2">JCM 17304</strain>
    </source>
</reference>
<name>A0ABP7X326_9GAMM</name>
<proteinExistence type="predicted"/>